<dbReference type="GO" id="GO:0051920">
    <property type="term" value="F:peroxiredoxin activity"/>
    <property type="evidence" value="ECO:0007669"/>
    <property type="project" value="InterPro"/>
</dbReference>
<keyword evidence="3" id="KW-1185">Reference proteome</keyword>
<dbReference type="InterPro" id="IPR029032">
    <property type="entry name" value="AhpD-like"/>
</dbReference>
<dbReference type="PANTHER" id="PTHR35446">
    <property type="entry name" value="SI:CH211-175M2.5"/>
    <property type="match status" value="1"/>
</dbReference>
<sequence>MEFGTLVRSYPEHMQSVIALHQTVMRDIQSPFTVAERELIAAYTPALNACAFCYGSHRAVAEALGVDSELLDALVGDIESAPIGDNLKPVFRLVKKLTESPSKVSPADRSDVLAAGWAEQAIVDSCLICGMFNMMNRLVDGTGIEADASLFAGLANEQAAIDLYRMG</sequence>
<name>A0A5B0X800_9GAMM</name>
<feature type="domain" description="Carboxymuconolactone decarboxylase-like" evidence="1">
    <location>
        <begin position="11"/>
        <end position="81"/>
    </location>
</feature>
<evidence type="ECO:0000313" key="3">
    <source>
        <dbReference type="Proteomes" id="UP000323708"/>
    </source>
</evidence>
<protein>
    <submittedName>
        <fullName evidence="2">Peroxidase</fullName>
    </submittedName>
</protein>
<comment type="caution">
    <text evidence="2">The sequence shown here is derived from an EMBL/GenBank/DDBJ whole genome shotgun (WGS) entry which is preliminary data.</text>
</comment>
<dbReference type="RefSeq" id="WP_149609808.1">
    <property type="nucleotide sequence ID" value="NZ_VTUX01000001.1"/>
</dbReference>
<dbReference type="EMBL" id="VTUX01000001">
    <property type="protein sequence ID" value="KAA1194339.1"/>
    <property type="molecule type" value="Genomic_DNA"/>
</dbReference>
<dbReference type="InterPro" id="IPR003779">
    <property type="entry name" value="CMD-like"/>
</dbReference>
<reference evidence="2 3" key="1">
    <citation type="submission" date="2019-09" db="EMBL/GenBank/DDBJ databases">
        <authorList>
            <person name="Chen X.-Y."/>
        </authorList>
    </citation>
    <scope>NUCLEOTIDE SEQUENCE [LARGE SCALE GENOMIC DNA]</scope>
    <source>
        <strain evidence="2 3">NY5</strain>
    </source>
</reference>
<keyword evidence="2" id="KW-0575">Peroxidase</keyword>
<evidence type="ECO:0000259" key="1">
    <source>
        <dbReference type="Pfam" id="PF02627"/>
    </source>
</evidence>
<gene>
    <name evidence="2" type="ORF">F0M18_02600</name>
</gene>
<dbReference type="Proteomes" id="UP000323708">
    <property type="component" value="Unassembled WGS sequence"/>
</dbReference>
<dbReference type="AlphaFoldDB" id="A0A5B0X800"/>
<dbReference type="PANTHER" id="PTHR35446:SF2">
    <property type="entry name" value="CARBOXYMUCONOLACTONE DECARBOXYLASE-LIKE DOMAIN-CONTAINING PROTEIN"/>
    <property type="match status" value="1"/>
</dbReference>
<keyword evidence="2" id="KW-0560">Oxidoreductase</keyword>
<proteinExistence type="predicted"/>
<accession>A0A5B0X800</accession>
<dbReference type="Pfam" id="PF02627">
    <property type="entry name" value="CMD"/>
    <property type="match status" value="1"/>
</dbReference>
<dbReference type="Gene3D" id="1.20.1290.10">
    <property type="entry name" value="AhpD-like"/>
    <property type="match status" value="1"/>
</dbReference>
<evidence type="ECO:0000313" key="2">
    <source>
        <dbReference type="EMBL" id="KAA1194339.1"/>
    </source>
</evidence>
<dbReference type="SUPFAM" id="SSF69118">
    <property type="entry name" value="AhpD-like"/>
    <property type="match status" value="1"/>
</dbReference>
<organism evidence="2 3">
    <name type="scientific">Pseudohalioglobus sediminis</name>
    <dbReference type="NCBI Taxonomy" id="2606449"/>
    <lineage>
        <taxon>Bacteria</taxon>
        <taxon>Pseudomonadati</taxon>
        <taxon>Pseudomonadota</taxon>
        <taxon>Gammaproteobacteria</taxon>
        <taxon>Cellvibrionales</taxon>
        <taxon>Halieaceae</taxon>
        <taxon>Pseudohalioglobus</taxon>
    </lineage>
</organism>